<proteinExistence type="predicted"/>
<name>A0ABM1B3K2_LIMPO</name>
<protein>
    <submittedName>
        <fullName evidence="2">Uncharacterized protein LOC106459069</fullName>
    </submittedName>
</protein>
<reference evidence="2" key="1">
    <citation type="submission" date="2025-08" db="UniProtKB">
        <authorList>
            <consortium name="RefSeq"/>
        </authorList>
    </citation>
    <scope>IDENTIFICATION</scope>
    <source>
        <tissue evidence="2">Muscle</tissue>
    </source>
</reference>
<keyword evidence="1" id="KW-1185">Reference proteome</keyword>
<dbReference type="PANTHER" id="PTHR41158">
    <property type="entry name" value="AGAP010294-PA"/>
    <property type="match status" value="1"/>
</dbReference>
<organism evidence="1 2">
    <name type="scientific">Limulus polyphemus</name>
    <name type="common">Atlantic horseshoe crab</name>
    <dbReference type="NCBI Taxonomy" id="6850"/>
    <lineage>
        <taxon>Eukaryota</taxon>
        <taxon>Metazoa</taxon>
        <taxon>Ecdysozoa</taxon>
        <taxon>Arthropoda</taxon>
        <taxon>Chelicerata</taxon>
        <taxon>Merostomata</taxon>
        <taxon>Xiphosura</taxon>
        <taxon>Limulidae</taxon>
        <taxon>Limulus</taxon>
    </lineage>
</organism>
<evidence type="ECO:0000313" key="2">
    <source>
        <dbReference type="RefSeq" id="XP_013774101.2"/>
    </source>
</evidence>
<dbReference type="PANTHER" id="PTHR41158:SF2">
    <property type="entry name" value="AGAP010294-PA"/>
    <property type="match status" value="1"/>
</dbReference>
<evidence type="ECO:0000313" key="1">
    <source>
        <dbReference type="Proteomes" id="UP000694941"/>
    </source>
</evidence>
<dbReference type="InterPro" id="IPR006631">
    <property type="entry name" value="DM4_12"/>
</dbReference>
<gene>
    <name evidence="2" type="primary">LOC106459069</name>
</gene>
<dbReference type="Proteomes" id="UP000694941">
    <property type="component" value="Unplaced"/>
</dbReference>
<dbReference type="GeneID" id="106459069"/>
<sequence>RYNQEKFSSKYDKEKNDVTQFLSAKNIIHTIVKLLFGSTDESSATARQVLNILRSLLDMMQATFSQRARSTSARGLQGAVGDVGLAGATMLQGYIKSILTKDEQCMQRYLCEASKKAVNESKDLGYLVAEFGGYAVSYALETQKATPFQESYNASRRGRSGDDCFAIYQDCSEED</sequence>
<feature type="non-terminal residue" evidence="2">
    <location>
        <position position="1"/>
    </location>
</feature>
<dbReference type="RefSeq" id="XP_013774101.2">
    <property type="nucleotide sequence ID" value="XM_013918647.2"/>
</dbReference>
<accession>A0ABM1B3K2</accession>
<dbReference type="Pfam" id="PF07841">
    <property type="entry name" value="DM4_12"/>
    <property type="match status" value="1"/>
</dbReference>